<organism evidence="3 4">
    <name type="scientific">Colletotrichum sublineola</name>
    <name type="common">Sorghum anthracnose fungus</name>
    <dbReference type="NCBI Taxonomy" id="1173701"/>
    <lineage>
        <taxon>Eukaryota</taxon>
        <taxon>Fungi</taxon>
        <taxon>Dikarya</taxon>
        <taxon>Ascomycota</taxon>
        <taxon>Pezizomycotina</taxon>
        <taxon>Sordariomycetes</taxon>
        <taxon>Hypocreomycetidae</taxon>
        <taxon>Glomerellales</taxon>
        <taxon>Glomerellaceae</taxon>
        <taxon>Colletotrichum</taxon>
        <taxon>Colletotrichum graminicola species complex</taxon>
    </lineage>
</organism>
<feature type="chain" id="PRO_5001630195" description="Ecp2 effector protein-like domain-containing protein" evidence="1">
    <location>
        <begin position="23"/>
        <end position="198"/>
    </location>
</feature>
<keyword evidence="1" id="KW-0732">Signal</keyword>
<gene>
    <name evidence="3" type="ORF">CSUB01_12064</name>
</gene>
<feature type="domain" description="Ecp2 effector protein-like" evidence="2">
    <location>
        <begin position="78"/>
        <end position="182"/>
    </location>
</feature>
<dbReference type="EMBL" id="JMSE01001153">
    <property type="protein sequence ID" value="KDN64195.1"/>
    <property type="molecule type" value="Genomic_DNA"/>
</dbReference>
<keyword evidence="4" id="KW-1185">Reference proteome</keyword>
<evidence type="ECO:0000259" key="2">
    <source>
        <dbReference type="Pfam" id="PF14856"/>
    </source>
</evidence>
<name>A0A066XDY6_COLSU</name>
<evidence type="ECO:0000313" key="3">
    <source>
        <dbReference type="EMBL" id="KDN64195.1"/>
    </source>
</evidence>
<comment type="caution">
    <text evidence="3">The sequence shown here is derived from an EMBL/GenBank/DDBJ whole genome shotgun (WGS) entry which is preliminary data.</text>
</comment>
<dbReference type="InterPro" id="IPR029226">
    <property type="entry name" value="Ecp2-like"/>
</dbReference>
<evidence type="ECO:0000256" key="1">
    <source>
        <dbReference type="SAM" id="SignalP"/>
    </source>
</evidence>
<dbReference type="eggNOG" id="ENOG502RA9T">
    <property type="taxonomic scope" value="Eukaryota"/>
</dbReference>
<dbReference type="AlphaFoldDB" id="A0A066XDY6"/>
<protein>
    <recommendedName>
        <fullName evidence="2">Ecp2 effector protein-like domain-containing protein</fullName>
    </recommendedName>
</protein>
<evidence type="ECO:0000313" key="4">
    <source>
        <dbReference type="Proteomes" id="UP000027238"/>
    </source>
</evidence>
<accession>A0A066XDY6</accession>
<dbReference type="Proteomes" id="UP000027238">
    <property type="component" value="Unassembled WGS sequence"/>
</dbReference>
<dbReference type="Pfam" id="PF14856">
    <property type="entry name" value="Hce2"/>
    <property type="match status" value="1"/>
</dbReference>
<proteinExistence type="predicted"/>
<dbReference type="OrthoDB" id="4829822at2759"/>
<dbReference type="OMA" id="NDIRFYT"/>
<reference evidence="4" key="1">
    <citation type="journal article" date="2014" name="Genome Announc.">
        <title>Draft genome sequence of Colletotrichum sublineola, a destructive pathogen of cultivated sorghum.</title>
        <authorList>
            <person name="Baroncelli R."/>
            <person name="Sanz-Martin J.M."/>
            <person name="Rech G.E."/>
            <person name="Sukno S.A."/>
            <person name="Thon M.R."/>
        </authorList>
    </citation>
    <scope>NUCLEOTIDE SEQUENCE [LARGE SCALE GENOMIC DNA]</scope>
    <source>
        <strain evidence="4">TX430BB</strain>
    </source>
</reference>
<feature type="signal peptide" evidence="1">
    <location>
        <begin position="1"/>
        <end position="22"/>
    </location>
</feature>
<sequence length="198" mass="21124">MVAFTKSLLGAIILCLATVTAASEDGLEDMVPRTFTDANGTTSTIHVNRRLQFTQGNEGTRPARVSKRIAFSSGRVEWCGEQAEDPATDFSTSAPSAADCQALVNSLGSQNGFWTVQPNDFSSDGWARIVSSGSCSFAARYADSGSAGNPMRIGTNDIRFYTTRYGGLSKDGKLGLQGTVQCSNAEKMLFVTWGLLHS</sequence>
<dbReference type="HOGENOM" id="CLU_1578393_0_0_1"/>